<protein>
    <submittedName>
        <fullName evidence="1">Uncharacterized protein</fullName>
    </submittedName>
</protein>
<accession>A0A7J6WQ88</accession>
<dbReference type="Proteomes" id="UP000554482">
    <property type="component" value="Unassembled WGS sequence"/>
</dbReference>
<evidence type="ECO:0000313" key="1">
    <source>
        <dbReference type="EMBL" id="KAF5199526.1"/>
    </source>
</evidence>
<dbReference type="EMBL" id="JABWDY010011829">
    <property type="protein sequence ID" value="KAF5199526.1"/>
    <property type="molecule type" value="Genomic_DNA"/>
</dbReference>
<dbReference type="AlphaFoldDB" id="A0A7J6WQ88"/>
<name>A0A7J6WQ88_THATH</name>
<reference evidence="1 2" key="1">
    <citation type="submission" date="2020-06" db="EMBL/GenBank/DDBJ databases">
        <title>Transcriptomic and genomic resources for Thalictrum thalictroides and T. hernandezii: Facilitating candidate gene discovery in an emerging model plant lineage.</title>
        <authorList>
            <person name="Arias T."/>
            <person name="Riano-Pachon D.M."/>
            <person name="Di Stilio V.S."/>
        </authorList>
    </citation>
    <scope>NUCLEOTIDE SEQUENCE [LARGE SCALE GENOMIC DNA]</scope>
    <source>
        <strain evidence="2">cv. WT478/WT964</strain>
        <tissue evidence="1">Leaves</tissue>
    </source>
</reference>
<keyword evidence="2" id="KW-1185">Reference proteome</keyword>
<evidence type="ECO:0000313" key="2">
    <source>
        <dbReference type="Proteomes" id="UP000554482"/>
    </source>
</evidence>
<comment type="caution">
    <text evidence="1">The sequence shown here is derived from an EMBL/GenBank/DDBJ whole genome shotgun (WGS) entry which is preliminary data.</text>
</comment>
<sequence length="170" mass="18586">MGFKTMIELSSSSCSGGTLAHLKHNDNTFHTETWCVDGWGLLSLGESNVADSSSGFPAGWKIILVMLFWKMKSVSKKCPSRVHGDEVLKTTGDDVLDAIPVIVHGGSSICNSGITQCNRGFIKNSVVLDLEEDDNFIVLSDDEVEPVITTESSVIVHMEMSIDHQEMRLI</sequence>
<gene>
    <name evidence="1" type="ORF">FRX31_010887</name>
</gene>
<proteinExistence type="predicted"/>
<organism evidence="1 2">
    <name type="scientific">Thalictrum thalictroides</name>
    <name type="common">Rue-anemone</name>
    <name type="synonym">Anemone thalictroides</name>
    <dbReference type="NCBI Taxonomy" id="46969"/>
    <lineage>
        <taxon>Eukaryota</taxon>
        <taxon>Viridiplantae</taxon>
        <taxon>Streptophyta</taxon>
        <taxon>Embryophyta</taxon>
        <taxon>Tracheophyta</taxon>
        <taxon>Spermatophyta</taxon>
        <taxon>Magnoliopsida</taxon>
        <taxon>Ranunculales</taxon>
        <taxon>Ranunculaceae</taxon>
        <taxon>Thalictroideae</taxon>
        <taxon>Thalictrum</taxon>
    </lineage>
</organism>